<gene>
    <name evidence="1" type="ORF">G7Y89_g11453</name>
</gene>
<organism evidence="1 2">
    <name type="scientific">Cudoniella acicularis</name>
    <dbReference type="NCBI Taxonomy" id="354080"/>
    <lineage>
        <taxon>Eukaryota</taxon>
        <taxon>Fungi</taxon>
        <taxon>Dikarya</taxon>
        <taxon>Ascomycota</taxon>
        <taxon>Pezizomycotina</taxon>
        <taxon>Leotiomycetes</taxon>
        <taxon>Helotiales</taxon>
        <taxon>Tricladiaceae</taxon>
        <taxon>Cudoniella</taxon>
    </lineage>
</organism>
<dbReference type="AlphaFoldDB" id="A0A8H4RD35"/>
<reference evidence="1 2" key="1">
    <citation type="submission" date="2020-03" db="EMBL/GenBank/DDBJ databases">
        <title>Draft Genome Sequence of Cudoniella acicularis.</title>
        <authorList>
            <person name="Buettner E."/>
            <person name="Kellner H."/>
        </authorList>
    </citation>
    <scope>NUCLEOTIDE SEQUENCE [LARGE SCALE GENOMIC DNA]</scope>
    <source>
        <strain evidence="1 2">DSM 108380</strain>
    </source>
</reference>
<dbReference type="EMBL" id="JAAMPI010001101">
    <property type="protein sequence ID" value="KAF4626703.1"/>
    <property type="molecule type" value="Genomic_DNA"/>
</dbReference>
<evidence type="ECO:0000313" key="1">
    <source>
        <dbReference type="EMBL" id="KAF4626703.1"/>
    </source>
</evidence>
<dbReference type="Proteomes" id="UP000566819">
    <property type="component" value="Unassembled WGS sequence"/>
</dbReference>
<name>A0A8H4RD35_9HELO</name>
<keyword evidence="2" id="KW-1185">Reference proteome</keyword>
<comment type="caution">
    <text evidence="1">The sequence shown here is derived from an EMBL/GenBank/DDBJ whole genome shotgun (WGS) entry which is preliminary data.</text>
</comment>
<proteinExistence type="predicted"/>
<evidence type="ECO:0000313" key="2">
    <source>
        <dbReference type="Proteomes" id="UP000566819"/>
    </source>
</evidence>
<protein>
    <submittedName>
        <fullName evidence="1">Uncharacterized protein</fullName>
    </submittedName>
</protein>
<accession>A0A8H4RD35</accession>
<sequence>MRHLELHIMSFGSHQVIPFSTTLTSTFTDNLSRFLCAGPNETDSTDCSGSFRLTNRNPTASLTTWDMGPTDIPQHSVPSDFSAPMANPTGGSWNSSSNTTSWYIPSNIAPQSTPTTNSSPLTTITAVFLSNGSAIPTFNPTTVLSIPTAPLFQSQSANSLVNGNGMPTFSGLVSSTAPVPSSSAAAAAAATTTAGKSGAEKGFSTSPLNTPIMAPIIITYPLHNPFNPDEVRDDHYRDHLHILDYHNNADRHGRPSKRYGIYLADRAPFRSHSRHRPKLNYLLRDPGMTGFGGVNGVEVEVQGNGSEYHAWFSLQVCRILGREVRGTALDYRSGNANRLLVLKRVVIQLVGQRSISYQTHHVVRSFYCEEEFGPDDHDVRMSKDFKGHQMVPYPTKLYRCLKPH</sequence>